<keyword evidence="5" id="KW-0687">Ribonucleoprotein</keyword>
<evidence type="ECO:0000256" key="5">
    <source>
        <dbReference type="ARBA" id="ARBA00023274"/>
    </source>
</evidence>
<dbReference type="GO" id="GO:0003735">
    <property type="term" value="F:structural constituent of ribosome"/>
    <property type="evidence" value="ECO:0007669"/>
    <property type="project" value="InterPro"/>
</dbReference>
<reference evidence="8" key="2">
    <citation type="submission" date="2019-04" db="EMBL/GenBank/DDBJ databases">
        <authorList>
            <person name="Pasella M."/>
        </authorList>
    </citation>
    <scope>NUCLEOTIDE SEQUENCE</scope>
    <source>
        <strain evidence="8">VRM320</strain>
    </source>
</reference>
<keyword evidence="8" id="KW-0934">Plastid</keyword>
<dbReference type="Pfam" id="PF00276">
    <property type="entry name" value="Ribosomal_L23"/>
    <property type="match status" value="1"/>
</dbReference>
<geneLocation type="plastid" evidence="8"/>
<dbReference type="Gene3D" id="3.30.70.330">
    <property type="match status" value="1"/>
</dbReference>
<protein>
    <recommendedName>
        <fullName evidence="6">Large ribosomal subunit protein uL23c</fullName>
    </recommendedName>
    <alternativeName>
        <fullName evidence="7">50S ribosomal protein L23, chloroplastic</fullName>
    </alternativeName>
</protein>
<dbReference type="GO" id="GO:0019843">
    <property type="term" value="F:rRNA binding"/>
    <property type="evidence" value="ECO:0007669"/>
    <property type="project" value="UniProtKB-KW"/>
</dbReference>
<keyword evidence="3" id="KW-0694">RNA-binding</keyword>
<dbReference type="FunFam" id="3.30.70.330:FF:000001">
    <property type="entry name" value="50S ribosomal protein L23"/>
    <property type="match status" value="1"/>
</dbReference>
<dbReference type="HAMAP" id="MF_01369_B">
    <property type="entry name" value="Ribosomal_uL23_B"/>
    <property type="match status" value="1"/>
</dbReference>
<gene>
    <name evidence="8" type="primary">rpl23</name>
</gene>
<organism evidence="8">
    <name type="scientific">Dicranema revolutum</name>
    <dbReference type="NCBI Taxonomy" id="239144"/>
    <lineage>
        <taxon>Eukaryota</taxon>
        <taxon>Rhodophyta</taxon>
        <taxon>Florideophyceae</taxon>
        <taxon>Rhodymeniophycidae</taxon>
        <taxon>Gigartinales</taxon>
        <taxon>Dicranemataceae</taxon>
        <taxon>Dicranema</taxon>
    </lineage>
</organism>
<dbReference type="NCBIfam" id="NF004363">
    <property type="entry name" value="PRK05738.2-4"/>
    <property type="match status" value="1"/>
</dbReference>
<evidence type="ECO:0000256" key="7">
    <source>
        <dbReference type="ARBA" id="ARBA00035366"/>
    </source>
</evidence>
<evidence type="ECO:0000256" key="6">
    <source>
        <dbReference type="ARBA" id="ARBA00035287"/>
    </source>
</evidence>
<dbReference type="AlphaFoldDB" id="A0A4D6WRI7"/>
<evidence type="ECO:0000256" key="3">
    <source>
        <dbReference type="ARBA" id="ARBA00022884"/>
    </source>
</evidence>
<dbReference type="GO" id="GO:0006412">
    <property type="term" value="P:translation"/>
    <property type="evidence" value="ECO:0007669"/>
    <property type="project" value="InterPro"/>
</dbReference>
<dbReference type="PANTHER" id="PTHR11620">
    <property type="entry name" value="60S RIBOSOMAL PROTEIN L23A"/>
    <property type="match status" value="1"/>
</dbReference>
<dbReference type="GO" id="GO:0005840">
    <property type="term" value="C:ribosome"/>
    <property type="evidence" value="ECO:0007669"/>
    <property type="project" value="UniProtKB-KW"/>
</dbReference>
<dbReference type="GO" id="GO:1990904">
    <property type="term" value="C:ribonucleoprotein complex"/>
    <property type="evidence" value="ECO:0007669"/>
    <property type="project" value="UniProtKB-KW"/>
</dbReference>
<accession>A0A4D6WRI7</accession>
<evidence type="ECO:0000313" key="8">
    <source>
        <dbReference type="EMBL" id="QCI06237.1"/>
    </source>
</evidence>
<evidence type="ECO:0000256" key="4">
    <source>
        <dbReference type="ARBA" id="ARBA00022980"/>
    </source>
</evidence>
<name>A0A4D6WRI7_9FLOR</name>
<keyword evidence="2" id="KW-0699">rRNA-binding</keyword>
<reference evidence="8" key="1">
    <citation type="journal article" date="2019" name="Mol. Phylogenet. Evol.">
        <title>Morphological evolution and classification of the red algal order Ceramiales inferred using plastid phylogenomics.</title>
        <authorList>
            <person name="Diaz-Tapia P."/>
            <person name="Pasella M.M."/>
            <person name="Verbruggen H."/>
            <person name="Maggs C.A."/>
        </authorList>
    </citation>
    <scope>NUCLEOTIDE SEQUENCE</scope>
    <source>
        <strain evidence="8">VRM320</strain>
    </source>
</reference>
<keyword evidence="4 8" id="KW-0689">Ribosomal protein</keyword>
<proteinExistence type="inferred from homology"/>
<dbReference type="InterPro" id="IPR012677">
    <property type="entry name" value="Nucleotide-bd_a/b_plait_sf"/>
</dbReference>
<dbReference type="SUPFAM" id="SSF54189">
    <property type="entry name" value="Ribosomal proteins S24e, L23 and L15e"/>
    <property type="match status" value="1"/>
</dbReference>
<comment type="similarity">
    <text evidence="1">Belongs to the universal ribosomal protein uL23 family.</text>
</comment>
<dbReference type="EMBL" id="MK814651">
    <property type="protein sequence ID" value="QCI06237.1"/>
    <property type="molecule type" value="Genomic_DNA"/>
</dbReference>
<evidence type="ECO:0000256" key="2">
    <source>
        <dbReference type="ARBA" id="ARBA00022730"/>
    </source>
</evidence>
<sequence>MNNFTAHKLLNLIKYPIITDKSTKLLEINQYSFAVDRKANKINIKQAIESMFNVRVQKINLCNEPVKKKRVGKFIGIKSKYKKAIITLHNKYSINLFANNQFQ</sequence>
<dbReference type="InterPro" id="IPR013025">
    <property type="entry name" value="Ribosomal_uL23-like"/>
</dbReference>
<dbReference type="InterPro" id="IPR012678">
    <property type="entry name" value="Ribosomal_uL23/eL15/eS24_sf"/>
</dbReference>
<evidence type="ECO:0000256" key="1">
    <source>
        <dbReference type="ARBA" id="ARBA00006700"/>
    </source>
</evidence>